<evidence type="ECO:0000256" key="3">
    <source>
        <dbReference type="ARBA" id="ARBA00022989"/>
    </source>
</evidence>
<keyword evidence="3 5" id="KW-1133">Transmembrane helix</keyword>
<comment type="subcellular location">
    <subcellularLocation>
        <location evidence="1">Membrane</location>
        <topology evidence="1">Multi-pass membrane protein</topology>
    </subcellularLocation>
</comment>
<keyword evidence="8" id="KW-1185">Reference proteome</keyword>
<dbReference type="PANTHER" id="PTHR10846:SF8">
    <property type="entry name" value="INNER MEMBRANE PROTEIN YRBG"/>
    <property type="match status" value="1"/>
</dbReference>
<evidence type="ECO:0000259" key="6">
    <source>
        <dbReference type="Pfam" id="PF01699"/>
    </source>
</evidence>
<sequence>MTQILASHPLIAAALALGGGVLALVWGADRFVAGAAALARGLGVSTLVIGLTVVAIGTSAPEILVSTMAALAGNPELAMGNAIGSNIANIGLILGVTGLVAPLTVRSATLRREFPVLLLVMLGTLLLLADGRLGRLDGALLVAAMVALLAWLVRTARRGGDDALQAELEAEIPSEMRPGRALLLTVAGLVVLLGGSRAIVWGGVAIATHLGVSELVIGLTIVAVGTSLPELASSVAGALRGEPDIAIGNVIGSNMFNLLAVLPVAGLVAPGPVPGDLLARDLPVMNAITLALFVMAYGLRGPGRIGRGEGALLLAAFTAYLGWLYHQGSAP</sequence>
<feature type="transmembrane region" description="Helical" evidence="5">
    <location>
        <begin position="38"/>
        <end position="58"/>
    </location>
</feature>
<comment type="caution">
    <text evidence="7">The sequence shown here is derived from an EMBL/GenBank/DDBJ whole genome shotgun (WGS) entry which is preliminary data.</text>
</comment>
<feature type="transmembrane region" description="Helical" evidence="5">
    <location>
        <begin position="311"/>
        <end position="328"/>
    </location>
</feature>
<organism evidence="7 8">
    <name type="scientific">Inmirania thermothiophila</name>
    <dbReference type="NCBI Taxonomy" id="1750597"/>
    <lineage>
        <taxon>Bacteria</taxon>
        <taxon>Pseudomonadati</taxon>
        <taxon>Pseudomonadota</taxon>
        <taxon>Gammaproteobacteria</taxon>
        <taxon>Chromatiales</taxon>
        <taxon>Ectothiorhodospiraceae</taxon>
        <taxon>Inmirania</taxon>
    </lineage>
</organism>
<reference evidence="7 8" key="1">
    <citation type="submission" date="2018-11" db="EMBL/GenBank/DDBJ databases">
        <title>Genomic Encyclopedia of Type Strains, Phase IV (KMG-IV): sequencing the most valuable type-strain genomes for metagenomic binning, comparative biology and taxonomic classification.</title>
        <authorList>
            <person name="Goeker M."/>
        </authorList>
    </citation>
    <scope>NUCLEOTIDE SEQUENCE [LARGE SCALE GENOMIC DNA]</scope>
    <source>
        <strain evidence="7 8">DSM 100275</strain>
    </source>
</reference>
<dbReference type="AlphaFoldDB" id="A0A3N1XSY7"/>
<name>A0A3N1XSY7_9GAMM</name>
<accession>A0A3N1XSY7</accession>
<feature type="transmembrane region" description="Helical" evidence="5">
    <location>
        <begin position="135"/>
        <end position="153"/>
    </location>
</feature>
<evidence type="ECO:0000313" key="8">
    <source>
        <dbReference type="Proteomes" id="UP000276634"/>
    </source>
</evidence>
<feature type="transmembrane region" description="Helical" evidence="5">
    <location>
        <begin position="282"/>
        <end position="299"/>
    </location>
</feature>
<dbReference type="GO" id="GO:0006874">
    <property type="term" value="P:intracellular calcium ion homeostasis"/>
    <property type="evidence" value="ECO:0007669"/>
    <property type="project" value="TreeGrafter"/>
</dbReference>
<dbReference type="Proteomes" id="UP000276634">
    <property type="component" value="Unassembled WGS sequence"/>
</dbReference>
<keyword evidence="4 5" id="KW-0472">Membrane</keyword>
<dbReference type="OrthoDB" id="9794225at2"/>
<feature type="domain" description="Sodium/calcium exchanger membrane region" evidence="6">
    <location>
        <begin position="14"/>
        <end position="152"/>
    </location>
</feature>
<feature type="transmembrane region" description="Helical" evidence="5">
    <location>
        <begin position="78"/>
        <end position="101"/>
    </location>
</feature>
<dbReference type="Pfam" id="PF01699">
    <property type="entry name" value="Na_Ca_ex"/>
    <property type="match status" value="2"/>
</dbReference>
<dbReference type="GO" id="GO:0008273">
    <property type="term" value="F:calcium, potassium:sodium antiporter activity"/>
    <property type="evidence" value="ECO:0007669"/>
    <property type="project" value="TreeGrafter"/>
</dbReference>
<dbReference type="RefSeq" id="WP_123402153.1">
    <property type="nucleotide sequence ID" value="NZ_RJVI01000003.1"/>
</dbReference>
<protein>
    <submittedName>
        <fullName evidence="7">Cation:H+ antiporter</fullName>
    </submittedName>
</protein>
<evidence type="ECO:0000256" key="4">
    <source>
        <dbReference type="ARBA" id="ARBA00023136"/>
    </source>
</evidence>
<dbReference type="Gene3D" id="1.20.1420.30">
    <property type="entry name" value="NCX, central ion-binding region"/>
    <property type="match status" value="1"/>
</dbReference>
<dbReference type="InterPro" id="IPR004481">
    <property type="entry name" value="K/Na/Ca-exchanger"/>
</dbReference>
<keyword evidence="2 5" id="KW-0812">Transmembrane</keyword>
<dbReference type="EMBL" id="RJVI01000003">
    <property type="protein sequence ID" value="ROR29764.1"/>
    <property type="molecule type" value="Genomic_DNA"/>
</dbReference>
<evidence type="ECO:0000256" key="2">
    <source>
        <dbReference type="ARBA" id="ARBA00022692"/>
    </source>
</evidence>
<dbReference type="PANTHER" id="PTHR10846">
    <property type="entry name" value="SODIUM/POTASSIUM/CALCIUM EXCHANGER"/>
    <property type="match status" value="1"/>
</dbReference>
<gene>
    <name evidence="7" type="ORF">EDC57_2441</name>
</gene>
<dbReference type="GO" id="GO:0005262">
    <property type="term" value="F:calcium channel activity"/>
    <property type="evidence" value="ECO:0007669"/>
    <property type="project" value="TreeGrafter"/>
</dbReference>
<feature type="transmembrane region" description="Helical" evidence="5">
    <location>
        <begin position="181"/>
        <end position="204"/>
    </location>
</feature>
<dbReference type="GO" id="GO:0005886">
    <property type="term" value="C:plasma membrane"/>
    <property type="evidence" value="ECO:0007669"/>
    <property type="project" value="TreeGrafter"/>
</dbReference>
<proteinExistence type="predicted"/>
<feature type="transmembrane region" description="Helical" evidence="5">
    <location>
        <begin position="251"/>
        <end position="270"/>
    </location>
</feature>
<feature type="transmembrane region" description="Helical" evidence="5">
    <location>
        <begin position="6"/>
        <end position="26"/>
    </location>
</feature>
<dbReference type="InterPro" id="IPR004837">
    <property type="entry name" value="NaCa_Exmemb"/>
</dbReference>
<feature type="domain" description="Sodium/calcium exchanger membrane region" evidence="6">
    <location>
        <begin position="181"/>
        <end position="325"/>
    </location>
</feature>
<evidence type="ECO:0000256" key="5">
    <source>
        <dbReference type="SAM" id="Phobius"/>
    </source>
</evidence>
<dbReference type="NCBIfam" id="TIGR00367">
    <property type="entry name" value="calcium/sodium antiporter"/>
    <property type="match status" value="1"/>
</dbReference>
<evidence type="ECO:0000256" key="1">
    <source>
        <dbReference type="ARBA" id="ARBA00004141"/>
    </source>
</evidence>
<evidence type="ECO:0000313" key="7">
    <source>
        <dbReference type="EMBL" id="ROR29764.1"/>
    </source>
</evidence>
<dbReference type="InterPro" id="IPR044880">
    <property type="entry name" value="NCX_ion-bd_dom_sf"/>
</dbReference>
<feature type="transmembrane region" description="Helical" evidence="5">
    <location>
        <begin position="113"/>
        <end position="129"/>
    </location>
</feature>
<feature type="transmembrane region" description="Helical" evidence="5">
    <location>
        <begin position="216"/>
        <end position="239"/>
    </location>
</feature>